<feature type="transmembrane region" description="Helical" evidence="6">
    <location>
        <begin position="140"/>
        <end position="160"/>
    </location>
</feature>
<reference evidence="8 9" key="1">
    <citation type="journal article" date="2018" name="Mycol. Prog.">
        <title>Coniella lustricola, a new species from submerged detritus.</title>
        <authorList>
            <person name="Raudabaugh D.B."/>
            <person name="Iturriaga T."/>
            <person name="Carver A."/>
            <person name="Mondo S."/>
            <person name="Pangilinan J."/>
            <person name="Lipzen A."/>
            <person name="He G."/>
            <person name="Amirebrahimi M."/>
            <person name="Grigoriev I.V."/>
            <person name="Miller A.N."/>
        </authorList>
    </citation>
    <scope>NUCLEOTIDE SEQUENCE [LARGE SCALE GENOMIC DNA]</scope>
    <source>
        <strain evidence="8 9">B22-T-1</strain>
    </source>
</reference>
<keyword evidence="9" id="KW-1185">Reference proteome</keyword>
<dbReference type="InterPro" id="IPR050846">
    <property type="entry name" value="TLCD"/>
</dbReference>
<dbReference type="FunCoup" id="A0A2T3A2C0">
    <property type="interactions" value="76"/>
</dbReference>
<dbReference type="SMART" id="SM00724">
    <property type="entry name" value="TLC"/>
    <property type="match status" value="1"/>
</dbReference>
<keyword evidence="2 5" id="KW-0812">Transmembrane</keyword>
<evidence type="ECO:0000256" key="2">
    <source>
        <dbReference type="ARBA" id="ARBA00022692"/>
    </source>
</evidence>
<keyword evidence="4 5" id="KW-0472">Membrane</keyword>
<protein>
    <submittedName>
        <fullName evidence="8">TRAM, LAG1 and CLN8 domain-containing protein</fullName>
    </submittedName>
</protein>
<evidence type="ECO:0000256" key="5">
    <source>
        <dbReference type="PROSITE-ProRule" id="PRU00205"/>
    </source>
</evidence>
<accession>A0A2T3A2C0</accession>
<dbReference type="InterPro" id="IPR006634">
    <property type="entry name" value="TLC-dom"/>
</dbReference>
<evidence type="ECO:0000256" key="3">
    <source>
        <dbReference type="ARBA" id="ARBA00022989"/>
    </source>
</evidence>
<dbReference type="GO" id="GO:0005783">
    <property type="term" value="C:endoplasmic reticulum"/>
    <property type="evidence" value="ECO:0007669"/>
    <property type="project" value="TreeGrafter"/>
</dbReference>
<dbReference type="PANTHER" id="PTHR13439:SF0">
    <property type="entry name" value="TOPOISOMERASE I DAMAGE AFFECTED PROTEIN 4"/>
    <property type="match status" value="1"/>
</dbReference>
<evidence type="ECO:0000256" key="6">
    <source>
        <dbReference type="SAM" id="Phobius"/>
    </source>
</evidence>
<dbReference type="PANTHER" id="PTHR13439">
    <property type="entry name" value="CT120 PROTEIN"/>
    <property type="match status" value="1"/>
</dbReference>
<dbReference type="Proteomes" id="UP000241462">
    <property type="component" value="Unassembled WGS sequence"/>
</dbReference>
<sequence length="358" mass="40540">MKDPFFIPPIPALADWVRPFAQKYNMAVLPQHVHEVLAAALLYTFIHLVVSPWISKKYAPQHYPTDKGKRASWDSHVVSIFQSTLICIVALWIMFTDNERAAMDWQGRIWGYTGSSGLVQSLAAGYFVWDFAITITHLDVFGVGLLAHAVSALSVYSLGYRPFLNYYATVFILYELSTPFLNIHWFCDKLGLTGTKLQLYNGIILLFTFFTARLIWGVGQSAMVWYDIYRALFTSPETEYMSVTPANEQLPGTEDVMRYAKEAGPLPLWMAAIYLASNIVLNTLNVFWFSKMIKAVRKRFEPGAKDFNKEDKLQEKVQVPTGGATANDIAGKLGELRKRRPTLQDLDIEIEGDLADVQ</sequence>
<gene>
    <name evidence="8" type="ORF">BD289DRAFT_372427</name>
</gene>
<feature type="transmembrane region" description="Helical" evidence="6">
    <location>
        <begin position="166"/>
        <end position="187"/>
    </location>
</feature>
<proteinExistence type="predicted"/>
<feature type="transmembrane region" description="Helical" evidence="6">
    <location>
        <begin position="107"/>
        <end position="128"/>
    </location>
</feature>
<evidence type="ECO:0000256" key="4">
    <source>
        <dbReference type="ARBA" id="ARBA00023136"/>
    </source>
</evidence>
<name>A0A2T3A2C0_9PEZI</name>
<evidence type="ECO:0000313" key="9">
    <source>
        <dbReference type="Proteomes" id="UP000241462"/>
    </source>
</evidence>
<dbReference type="STRING" id="2025994.A0A2T3A2C0"/>
<feature type="transmembrane region" description="Helical" evidence="6">
    <location>
        <begin position="76"/>
        <end position="95"/>
    </location>
</feature>
<dbReference type="EMBL" id="KZ678498">
    <property type="protein sequence ID" value="PSR81600.1"/>
    <property type="molecule type" value="Genomic_DNA"/>
</dbReference>
<organism evidence="8 9">
    <name type="scientific">Coniella lustricola</name>
    <dbReference type="NCBI Taxonomy" id="2025994"/>
    <lineage>
        <taxon>Eukaryota</taxon>
        <taxon>Fungi</taxon>
        <taxon>Dikarya</taxon>
        <taxon>Ascomycota</taxon>
        <taxon>Pezizomycotina</taxon>
        <taxon>Sordariomycetes</taxon>
        <taxon>Sordariomycetidae</taxon>
        <taxon>Diaporthales</taxon>
        <taxon>Schizoparmaceae</taxon>
        <taxon>Coniella</taxon>
    </lineage>
</organism>
<keyword evidence="3 6" id="KW-1133">Transmembrane helix</keyword>
<evidence type="ECO:0000256" key="1">
    <source>
        <dbReference type="ARBA" id="ARBA00004141"/>
    </source>
</evidence>
<dbReference type="OrthoDB" id="10266980at2759"/>
<dbReference type="GO" id="GO:0055088">
    <property type="term" value="P:lipid homeostasis"/>
    <property type="evidence" value="ECO:0007669"/>
    <property type="project" value="TreeGrafter"/>
</dbReference>
<feature type="transmembrane region" description="Helical" evidence="6">
    <location>
        <begin position="199"/>
        <end position="216"/>
    </location>
</feature>
<feature type="transmembrane region" description="Helical" evidence="6">
    <location>
        <begin position="36"/>
        <end position="55"/>
    </location>
</feature>
<comment type="subcellular location">
    <subcellularLocation>
        <location evidence="1">Membrane</location>
        <topology evidence="1">Multi-pass membrane protein</topology>
    </subcellularLocation>
</comment>
<dbReference type="GO" id="GO:0016020">
    <property type="term" value="C:membrane"/>
    <property type="evidence" value="ECO:0007669"/>
    <property type="project" value="UniProtKB-SubCell"/>
</dbReference>
<feature type="domain" description="TLC" evidence="7">
    <location>
        <begin position="68"/>
        <end position="301"/>
    </location>
</feature>
<evidence type="ECO:0000259" key="7">
    <source>
        <dbReference type="PROSITE" id="PS50922"/>
    </source>
</evidence>
<evidence type="ECO:0000313" key="8">
    <source>
        <dbReference type="EMBL" id="PSR81600.1"/>
    </source>
</evidence>
<dbReference type="AlphaFoldDB" id="A0A2T3A2C0"/>
<dbReference type="Pfam" id="PF03798">
    <property type="entry name" value="TRAM_LAG1_CLN8"/>
    <property type="match status" value="1"/>
</dbReference>
<dbReference type="InParanoid" id="A0A2T3A2C0"/>
<feature type="transmembrane region" description="Helical" evidence="6">
    <location>
        <begin position="266"/>
        <end position="289"/>
    </location>
</feature>
<dbReference type="PROSITE" id="PS50922">
    <property type="entry name" value="TLC"/>
    <property type="match status" value="1"/>
</dbReference>